<feature type="coiled-coil region" evidence="2">
    <location>
        <begin position="249"/>
        <end position="369"/>
    </location>
</feature>
<dbReference type="GO" id="GO:0007018">
    <property type="term" value="P:microtubule-based movement"/>
    <property type="evidence" value="ECO:0007669"/>
    <property type="project" value="InterPro"/>
</dbReference>
<feature type="coiled-coil region" evidence="2">
    <location>
        <begin position="713"/>
        <end position="789"/>
    </location>
</feature>
<dbReference type="GO" id="GO:0003777">
    <property type="term" value="F:microtubule motor activity"/>
    <property type="evidence" value="ECO:0007669"/>
    <property type="project" value="InterPro"/>
</dbReference>
<dbReference type="VEuPathDB" id="TriTrypDB:ADEAN_000597200"/>
<dbReference type="EMBL" id="LR877155">
    <property type="protein sequence ID" value="CAD2218483.1"/>
    <property type="molecule type" value="Genomic_DNA"/>
</dbReference>
<dbReference type="InterPro" id="IPR027417">
    <property type="entry name" value="P-loop_NTPase"/>
</dbReference>
<feature type="region of interest" description="Disordered" evidence="3">
    <location>
        <begin position="543"/>
        <end position="573"/>
    </location>
</feature>
<accession>A0A7G2CIM7</accession>
<dbReference type="GO" id="GO:0005524">
    <property type="term" value="F:ATP binding"/>
    <property type="evidence" value="ECO:0007669"/>
    <property type="project" value="InterPro"/>
</dbReference>
<evidence type="ECO:0000256" key="3">
    <source>
        <dbReference type="SAM" id="MobiDB-lite"/>
    </source>
</evidence>
<dbReference type="SUPFAM" id="SSF52540">
    <property type="entry name" value="P-loop containing nucleoside triphosphate hydrolases"/>
    <property type="match status" value="1"/>
</dbReference>
<evidence type="ECO:0000256" key="1">
    <source>
        <dbReference type="PROSITE-ProRule" id="PRU00283"/>
    </source>
</evidence>
<protein>
    <recommendedName>
        <fullName evidence="4">Kinesin motor domain-containing protein</fullName>
    </recommendedName>
</protein>
<dbReference type="Proteomes" id="UP000515908">
    <property type="component" value="Chromosome 11"/>
</dbReference>
<evidence type="ECO:0000313" key="5">
    <source>
        <dbReference type="EMBL" id="CAD2218483.1"/>
    </source>
</evidence>
<evidence type="ECO:0000256" key="2">
    <source>
        <dbReference type="SAM" id="Coils"/>
    </source>
</evidence>
<reference evidence="5 6" key="1">
    <citation type="submission" date="2020-08" db="EMBL/GenBank/DDBJ databases">
        <authorList>
            <person name="Newling K."/>
            <person name="Davey J."/>
            <person name="Forrester S."/>
        </authorList>
    </citation>
    <scope>NUCLEOTIDE SEQUENCE [LARGE SCALE GENOMIC DNA]</scope>
    <source>
        <strain evidence="6">Crithidia deanei Carvalho (ATCC PRA-265)</strain>
    </source>
</reference>
<sequence length="1309" mass="155623">MICAISPMEEHRSQTMQTLAYASKARRVVNRPVVEEDPSAVELRRANEELINLRKELNEAKRTGQQYGSIEEQLKEAYEKIKRDQLEMREKKQTMEKREADLANRLREVELKKQEYEAQMASLENEVELARSQQQKREEELRKAYAHADEVAKVRLQQLQEQRDASEQALRAKEEELLSQQHVVEERLADLETTSRARVEELLRRQRDLEEELRMKEKMAVKREQDLRKKTELAEEQARHLSRHTHLVEEEWNAKVQEIERRSKERESEISKRAETAQARLQALEDEARRKDEEMRRKRLDAEAQARTLEAEMETKQAELDRRILELRRQADARENELNEKLHKAEFELRKKERESLESKEALDALKETAARESELSRSRELDLSAQHAKMAETVVSREAALKKREADLNKQFEELLQTKKEWEREYRQKEEELRVGQEESLAILRGRGTYLKQKESELRQIEEDIESKTRILEMETQRKELEFESRRNDLEAQLQRENYANLRAKEELQFQLDRQQTDMRLQQEKLQRWEEDLLKRRTETEKAFQHRETTLRQRESAAANAEDRANAKESQAEKLVKRLEHERRELFDRSINEAESNRKEYNSMLIRLKRQQREIDALHRAASEEQQSTSSRSVSIKGDEIDQIMTAQKALFRRELYSMMAFESLYRGSIIVEEDTEYRTLMKEKQMEMRDIKRVMEIRNQMGELSILRGETDRANDEHSKAQDRLREYQCENENLKEEISRCMNESAQLRLQLSMTTSIARDAEDSLQRVNRDLDVSRVQVESVERELRVSLSEAHATCAEEMRRANRLARGLNNMIFEEEERERAQLELQFSRDVTWMKNLALAERKNVERLEAIGKWESLYEERSAIGLGGDARAVDLNASDLHDQIAKNHALNACQEGLNADLAQLQKRIDEFDAYQRAQLRILGDHENSIQQYLLELEEMDKARMKQYREREQELLKIATQLKDKENMTGDQLQGVCKALFAMANEPCTGGVPRHIIEEDGRRRMERMEKDRELLRKALEGDTAALEELKRRQDEHLQVEECILLRRMDLADEEELKRRKRLQEQEEQILQYLLLLEQEDIRRGRTSKDGDQLFRDAEARLQKAKTKENNLRDLARRLQLEALELEEQSRLMESNLQIRERDLELLRERKETIEGRRAEANSRVDDTERTLLDLETDLRALLNKNKDTKRIMKAREAEIKRQRLFYKDLSKMLEERDRMLLEEHNHRMDGKKSANWLARDLLDYNDKLKKYVKTTRQRWLTLLNEDLLECDLCNWKNGKLMKFCKCCGHDLLLGDPELLDSKL</sequence>
<dbReference type="GO" id="GO:0008017">
    <property type="term" value="F:microtubule binding"/>
    <property type="evidence" value="ECO:0007669"/>
    <property type="project" value="InterPro"/>
</dbReference>
<feature type="coiled-coil region" evidence="2">
    <location>
        <begin position="40"/>
        <end position="219"/>
    </location>
</feature>
<organism evidence="5 6">
    <name type="scientific">Angomonas deanei</name>
    <dbReference type="NCBI Taxonomy" id="59799"/>
    <lineage>
        <taxon>Eukaryota</taxon>
        <taxon>Discoba</taxon>
        <taxon>Euglenozoa</taxon>
        <taxon>Kinetoplastea</taxon>
        <taxon>Metakinetoplastina</taxon>
        <taxon>Trypanosomatida</taxon>
        <taxon>Trypanosomatidae</taxon>
        <taxon>Strigomonadinae</taxon>
        <taxon>Angomonas</taxon>
    </lineage>
</organism>
<feature type="domain" description="Kinesin motor" evidence="4">
    <location>
        <begin position="1"/>
        <end position="28"/>
    </location>
</feature>
<feature type="coiled-coil region" evidence="2">
    <location>
        <begin position="929"/>
        <end position="971"/>
    </location>
</feature>
<proteinExistence type="inferred from homology"/>
<comment type="caution">
    <text evidence="1">Lacks conserved residue(s) required for the propagation of feature annotation.</text>
</comment>
<evidence type="ECO:0000313" key="6">
    <source>
        <dbReference type="Proteomes" id="UP000515908"/>
    </source>
</evidence>
<gene>
    <name evidence="5" type="ORF">ADEAN_000597200</name>
</gene>
<keyword evidence="2" id="KW-0175">Coiled coil</keyword>
<evidence type="ECO:0000259" key="4">
    <source>
        <dbReference type="PROSITE" id="PS50067"/>
    </source>
</evidence>
<name>A0A7G2CIM7_9TRYP</name>
<dbReference type="PROSITE" id="PS50067">
    <property type="entry name" value="KINESIN_MOTOR_2"/>
    <property type="match status" value="1"/>
</dbReference>
<feature type="coiled-coil region" evidence="2">
    <location>
        <begin position="1100"/>
        <end position="1197"/>
    </location>
</feature>
<dbReference type="InterPro" id="IPR001752">
    <property type="entry name" value="Kinesin_motor_dom"/>
</dbReference>
<keyword evidence="6" id="KW-1185">Reference proteome</keyword>
<comment type="similarity">
    <text evidence="1">Belongs to the TRAFAC class myosin-kinesin ATPase superfamily. Kinesin family.</text>
</comment>
<dbReference type="Gene3D" id="1.20.58.1980">
    <property type="match status" value="1"/>
</dbReference>